<comment type="caution">
    <text evidence="1">The sequence shown here is derived from an EMBL/GenBank/DDBJ whole genome shotgun (WGS) entry which is preliminary data.</text>
</comment>
<accession>A0ABS8KWN6</accession>
<dbReference type="EMBL" id="JAJISD010000006">
    <property type="protein sequence ID" value="MCC8430493.1"/>
    <property type="molecule type" value="Genomic_DNA"/>
</dbReference>
<organism evidence="1 2">
    <name type="scientific">Reyranella aquatilis</name>
    <dbReference type="NCBI Taxonomy" id="2035356"/>
    <lineage>
        <taxon>Bacteria</taxon>
        <taxon>Pseudomonadati</taxon>
        <taxon>Pseudomonadota</taxon>
        <taxon>Alphaproteobacteria</taxon>
        <taxon>Hyphomicrobiales</taxon>
        <taxon>Reyranellaceae</taxon>
        <taxon>Reyranella</taxon>
    </lineage>
</organism>
<sequence>MKFRELNPSQQVVVRRLALGLSLTGLGIRQELLSLARLGLVTGNRDFPQLTDAGFACLHATPSEGPPG</sequence>
<dbReference type="Proteomes" id="UP001198862">
    <property type="component" value="Unassembled WGS sequence"/>
</dbReference>
<reference evidence="1 2" key="1">
    <citation type="submission" date="2021-11" db="EMBL/GenBank/DDBJ databases">
        <authorList>
            <person name="Lee D.-H."/>
            <person name="Kim S.-B."/>
        </authorList>
    </citation>
    <scope>NUCLEOTIDE SEQUENCE [LARGE SCALE GENOMIC DNA]</scope>
    <source>
        <strain evidence="1 2">KCTC 52223</strain>
    </source>
</reference>
<protein>
    <submittedName>
        <fullName evidence="1">Uncharacterized protein</fullName>
    </submittedName>
</protein>
<evidence type="ECO:0000313" key="1">
    <source>
        <dbReference type="EMBL" id="MCC8430493.1"/>
    </source>
</evidence>
<keyword evidence="2" id="KW-1185">Reference proteome</keyword>
<proteinExistence type="predicted"/>
<evidence type="ECO:0000313" key="2">
    <source>
        <dbReference type="Proteomes" id="UP001198862"/>
    </source>
</evidence>
<dbReference type="RefSeq" id="WP_230551650.1">
    <property type="nucleotide sequence ID" value="NZ_JAJISD010000006.1"/>
</dbReference>
<gene>
    <name evidence="1" type="ORF">LJ725_16070</name>
</gene>
<name>A0ABS8KWN6_9HYPH</name>